<dbReference type="Pfam" id="PF08241">
    <property type="entry name" value="Methyltransf_11"/>
    <property type="match status" value="1"/>
</dbReference>
<keyword evidence="2" id="KW-0808">Transferase</keyword>
<name>A0ABP7VHE3_9ACTN</name>
<dbReference type="InterPro" id="IPR013216">
    <property type="entry name" value="Methyltransf_11"/>
</dbReference>
<dbReference type="PANTHER" id="PTHR45036">
    <property type="entry name" value="METHYLTRANSFERASE LIKE 7B"/>
    <property type="match status" value="1"/>
</dbReference>
<evidence type="ECO:0000259" key="1">
    <source>
        <dbReference type="Pfam" id="PF08241"/>
    </source>
</evidence>
<dbReference type="PANTHER" id="PTHR45036:SF1">
    <property type="entry name" value="METHYLTRANSFERASE LIKE 7A"/>
    <property type="match status" value="1"/>
</dbReference>
<proteinExistence type="predicted"/>
<dbReference type="GO" id="GO:0008168">
    <property type="term" value="F:methyltransferase activity"/>
    <property type="evidence" value="ECO:0007669"/>
    <property type="project" value="UniProtKB-KW"/>
</dbReference>
<feature type="domain" description="Methyltransferase type 11" evidence="1">
    <location>
        <begin position="38"/>
        <end position="132"/>
    </location>
</feature>
<comment type="caution">
    <text evidence="2">The sequence shown here is derived from an EMBL/GenBank/DDBJ whole genome shotgun (WGS) entry which is preliminary data.</text>
</comment>
<dbReference type="Gene3D" id="3.40.50.150">
    <property type="entry name" value="Vaccinia Virus protein VP39"/>
    <property type="match status" value="1"/>
</dbReference>
<keyword evidence="2" id="KW-0489">Methyltransferase</keyword>
<organism evidence="2 3">
    <name type="scientific">Actinomadura miaoliensis</name>
    <dbReference type="NCBI Taxonomy" id="430685"/>
    <lineage>
        <taxon>Bacteria</taxon>
        <taxon>Bacillati</taxon>
        <taxon>Actinomycetota</taxon>
        <taxon>Actinomycetes</taxon>
        <taxon>Streptosporangiales</taxon>
        <taxon>Thermomonosporaceae</taxon>
        <taxon>Actinomadura</taxon>
    </lineage>
</organism>
<dbReference type="InterPro" id="IPR052356">
    <property type="entry name" value="Thiol_S-MT"/>
</dbReference>
<protein>
    <submittedName>
        <fullName evidence="2">Class I SAM-dependent methyltransferase</fullName>
    </submittedName>
</protein>
<evidence type="ECO:0000313" key="2">
    <source>
        <dbReference type="EMBL" id="GAA4067313.1"/>
    </source>
</evidence>
<keyword evidence="3" id="KW-1185">Reference proteome</keyword>
<sequence>MSNAIFARFFDLVAGKAEARGQAELRRELLAGLTGRIVEVGPGNGLNFPHYPREVTEVVAVEPQPYLRGRAAETARTAPVDVRVTDGTAERIPVGDAGADAVVVSGVLCSVPAPGAALAEIRRVLRPGGRLRFYEHVRADGGWGRRQDLVDPVWSRLMGGCHTNRDTVAELERAGYRIERCRRLVFPREARLSVVAPRVIGTALPPA</sequence>
<evidence type="ECO:0000313" key="3">
    <source>
        <dbReference type="Proteomes" id="UP001500683"/>
    </source>
</evidence>
<dbReference type="GO" id="GO:0032259">
    <property type="term" value="P:methylation"/>
    <property type="evidence" value="ECO:0007669"/>
    <property type="project" value="UniProtKB-KW"/>
</dbReference>
<dbReference type="RefSeq" id="WP_344944812.1">
    <property type="nucleotide sequence ID" value="NZ_BAAAZG010000012.1"/>
</dbReference>
<dbReference type="EMBL" id="BAAAZG010000012">
    <property type="protein sequence ID" value="GAA4067313.1"/>
    <property type="molecule type" value="Genomic_DNA"/>
</dbReference>
<gene>
    <name evidence="2" type="ORF">GCM10022214_22430</name>
</gene>
<reference evidence="3" key="1">
    <citation type="journal article" date="2019" name="Int. J. Syst. Evol. Microbiol.">
        <title>The Global Catalogue of Microorganisms (GCM) 10K type strain sequencing project: providing services to taxonomists for standard genome sequencing and annotation.</title>
        <authorList>
            <consortium name="The Broad Institute Genomics Platform"/>
            <consortium name="The Broad Institute Genome Sequencing Center for Infectious Disease"/>
            <person name="Wu L."/>
            <person name="Ma J."/>
        </authorList>
    </citation>
    <scope>NUCLEOTIDE SEQUENCE [LARGE SCALE GENOMIC DNA]</scope>
    <source>
        <strain evidence="3">JCM 16702</strain>
    </source>
</reference>
<dbReference type="SUPFAM" id="SSF53335">
    <property type="entry name" value="S-adenosyl-L-methionine-dependent methyltransferases"/>
    <property type="match status" value="1"/>
</dbReference>
<dbReference type="Proteomes" id="UP001500683">
    <property type="component" value="Unassembled WGS sequence"/>
</dbReference>
<dbReference type="CDD" id="cd02440">
    <property type="entry name" value="AdoMet_MTases"/>
    <property type="match status" value="1"/>
</dbReference>
<dbReference type="InterPro" id="IPR029063">
    <property type="entry name" value="SAM-dependent_MTases_sf"/>
</dbReference>
<accession>A0ABP7VHE3</accession>